<proteinExistence type="inferred from homology"/>
<feature type="transmembrane region" description="Helical" evidence="6">
    <location>
        <begin position="191"/>
        <end position="212"/>
    </location>
</feature>
<dbReference type="AlphaFoldDB" id="A0A9N8WG48"/>
<keyword evidence="4 6" id="KW-0472">Membrane</keyword>
<feature type="transmembrane region" description="Helical" evidence="6">
    <location>
        <begin position="292"/>
        <end position="310"/>
    </location>
</feature>
<keyword evidence="6" id="KW-1133">Transmembrane helix</keyword>
<evidence type="ECO:0000256" key="1">
    <source>
        <dbReference type="ARBA" id="ARBA00004370"/>
    </source>
</evidence>
<name>A0A9N8WG48_9GLOM</name>
<dbReference type="InterPro" id="IPR000462">
    <property type="entry name" value="CDP-OH_P_trans"/>
</dbReference>
<feature type="transmembrane region" description="Helical" evidence="6">
    <location>
        <begin position="253"/>
        <end position="272"/>
    </location>
</feature>
<dbReference type="GO" id="GO:0008654">
    <property type="term" value="P:phospholipid biosynthetic process"/>
    <property type="evidence" value="ECO:0007669"/>
    <property type="project" value="InterPro"/>
</dbReference>
<dbReference type="PANTHER" id="PTHR10414:SF77">
    <property type="entry name" value="CDP-ALCOHOL PHOSPHATIDYLTRANSFERASE FAMILY PROTEIN"/>
    <property type="match status" value="1"/>
</dbReference>
<organism evidence="7 8">
    <name type="scientific">Acaulospora morrowiae</name>
    <dbReference type="NCBI Taxonomy" id="94023"/>
    <lineage>
        <taxon>Eukaryota</taxon>
        <taxon>Fungi</taxon>
        <taxon>Fungi incertae sedis</taxon>
        <taxon>Mucoromycota</taxon>
        <taxon>Glomeromycotina</taxon>
        <taxon>Glomeromycetes</taxon>
        <taxon>Diversisporales</taxon>
        <taxon>Acaulosporaceae</taxon>
        <taxon>Acaulospora</taxon>
    </lineage>
</organism>
<dbReference type="OrthoDB" id="196717at2759"/>
<evidence type="ECO:0000256" key="5">
    <source>
        <dbReference type="RuleBase" id="RU003750"/>
    </source>
</evidence>
<dbReference type="GO" id="GO:0016020">
    <property type="term" value="C:membrane"/>
    <property type="evidence" value="ECO:0007669"/>
    <property type="project" value="UniProtKB-SubCell"/>
</dbReference>
<comment type="subcellular location">
    <subcellularLocation>
        <location evidence="1">Membrane</location>
    </subcellularLocation>
</comment>
<dbReference type="Gene3D" id="1.20.120.1760">
    <property type="match status" value="1"/>
</dbReference>
<dbReference type="Pfam" id="PF01066">
    <property type="entry name" value="CDP-OH_P_transf"/>
    <property type="match status" value="1"/>
</dbReference>
<protein>
    <submittedName>
        <fullName evidence="7">8072_t:CDS:1</fullName>
    </submittedName>
</protein>
<dbReference type="GO" id="GO:0016780">
    <property type="term" value="F:phosphotransferase activity, for other substituted phosphate groups"/>
    <property type="evidence" value="ECO:0007669"/>
    <property type="project" value="InterPro"/>
</dbReference>
<keyword evidence="8" id="KW-1185">Reference proteome</keyword>
<dbReference type="InterPro" id="IPR048254">
    <property type="entry name" value="CDP_ALCOHOL_P_TRANSF_CS"/>
</dbReference>
<keyword evidence="6" id="KW-0812">Transmembrane</keyword>
<evidence type="ECO:0000313" key="8">
    <source>
        <dbReference type="Proteomes" id="UP000789342"/>
    </source>
</evidence>
<evidence type="ECO:0000256" key="6">
    <source>
        <dbReference type="SAM" id="Phobius"/>
    </source>
</evidence>
<dbReference type="PROSITE" id="PS00379">
    <property type="entry name" value="CDP_ALCOHOL_P_TRANSF"/>
    <property type="match status" value="1"/>
</dbReference>
<evidence type="ECO:0000256" key="2">
    <source>
        <dbReference type="ARBA" id="ARBA00010441"/>
    </source>
</evidence>
<feature type="transmembrane region" description="Helical" evidence="6">
    <location>
        <begin position="224"/>
        <end position="241"/>
    </location>
</feature>
<evidence type="ECO:0000256" key="3">
    <source>
        <dbReference type="ARBA" id="ARBA00022679"/>
    </source>
</evidence>
<dbReference type="PANTHER" id="PTHR10414">
    <property type="entry name" value="ETHANOLAMINEPHOSPHOTRANSFERASE"/>
    <property type="match status" value="1"/>
</dbReference>
<sequence>MAFLDSDYVSEAGLRNLKFYKYAAVDKSPISNYILRPYWNWAIELFPLWMAFPAGLWLYSTFDNVDGKQARRTGTSSPLGELFDHGCDALDCSFGTIVLAGSLGLGHSGYAAVLLLLTTIPFYLSTWEEYHTGVLYLGYFNGPTEGVIIGCILMTISAITGPSIWLKDMRVLSNNVPEFIPEVCKRTKKSFISTLSQLSSITIYSLCAYLWLSSPNSYVLRDKHFILYALTVGIVFGRVATKIILAHVTDMPFPMYTVLLIPLFVGAVLTNIPRFFHTEEILTATGEHYYLWAYFFFAVISYLHWANLVINRFCAHLKIECFHIPTRSSAYLRTLSSLNIMKRKRLSYKNNRFTNNGGTTLAQRSTTYKIELSQL</sequence>
<feature type="transmembrane region" description="Helical" evidence="6">
    <location>
        <begin position="109"/>
        <end position="127"/>
    </location>
</feature>
<dbReference type="PIRSF" id="PIRSF015665">
    <property type="entry name" value="CHOPT"/>
    <property type="match status" value="1"/>
</dbReference>
<feature type="transmembrane region" description="Helical" evidence="6">
    <location>
        <begin position="38"/>
        <end position="59"/>
    </location>
</feature>
<evidence type="ECO:0000256" key="4">
    <source>
        <dbReference type="ARBA" id="ARBA00023136"/>
    </source>
</evidence>
<dbReference type="InterPro" id="IPR043130">
    <property type="entry name" value="CDP-OH_PTrfase_TM_dom"/>
</dbReference>
<dbReference type="EMBL" id="CAJVPV010001048">
    <property type="protein sequence ID" value="CAG8484544.1"/>
    <property type="molecule type" value="Genomic_DNA"/>
</dbReference>
<feature type="transmembrane region" description="Helical" evidence="6">
    <location>
        <begin position="147"/>
        <end position="166"/>
    </location>
</feature>
<reference evidence="7" key="1">
    <citation type="submission" date="2021-06" db="EMBL/GenBank/DDBJ databases">
        <authorList>
            <person name="Kallberg Y."/>
            <person name="Tangrot J."/>
            <person name="Rosling A."/>
        </authorList>
    </citation>
    <scope>NUCLEOTIDE SEQUENCE</scope>
    <source>
        <strain evidence="7">CL551</strain>
    </source>
</reference>
<keyword evidence="3 5" id="KW-0808">Transferase</keyword>
<comment type="similarity">
    <text evidence="2 5">Belongs to the CDP-alcohol phosphatidyltransferase class-I family.</text>
</comment>
<accession>A0A9N8WG48</accession>
<comment type="caution">
    <text evidence="7">The sequence shown here is derived from an EMBL/GenBank/DDBJ whole genome shotgun (WGS) entry which is preliminary data.</text>
</comment>
<evidence type="ECO:0000313" key="7">
    <source>
        <dbReference type="EMBL" id="CAG8484544.1"/>
    </source>
</evidence>
<dbReference type="InterPro" id="IPR014472">
    <property type="entry name" value="CHOPT"/>
</dbReference>
<dbReference type="Proteomes" id="UP000789342">
    <property type="component" value="Unassembled WGS sequence"/>
</dbReference>
<gene>
    <name evidence="7" type="ORF">AMORRO_LOCUS2473</name>
</gene>